<sequence>MSACCLYSTTCLPVTSASCSGAGHKYYITYCGCIPCSVGNKNPFNPHERIVCVVYLASWVSVGVVSMRTMSYTVEPHVVST</sequence>
<accession>A0AAD9UCA6</accession>
<comment type="caution">
    <text evidence="1">The sequence shown here is derived from an EMBL/GenBank/DDBJ whole genome shotgun (WGS) entry which is preliminary data.</text>
</comment>
<proteinExistence type="predicted"/>
<evidence type="ECO:0000313" key="1">
    <source>
        <dbReference type="EMBL" id="KAK2184173.1"/>
    </source>
</evidence>
<dbReference type="EMBL" id="JAODUO010000278">
    <property type="protein sequence ID" value="KAK2184173.1"/>
    <property type="molecule type" value="Genomic_DNA"/>
</dbReference>
<dbReference type="AlphaFoldDB" id="A0AAD9UCA6"/>
<reference evidence="1" key="1">
    <citation type="journal article" date="2023" name="Mol. Biol. Evol.">
        <title>Third-Generation Sequencing Reveals the Adaptive Role of the Epigenome in Three Deep-Sea Polychaetes.</title>
        <authorList>
            <person name="Perez M."/>
            <person name="Aroh O."/>
            <person name="Sun Y."/>
            <person name="Lan Y."/>
            <person name="Juniper S.K."/>
            <person name="Young C.R."/>
            <person name="Angers B."/>
            <person name="Qian P.Y."/>
        </authorList>
    </citation>
    <scope>NUCLEOTIDE SEQUENCE</scope>
    <source>
        <strain evidence="1">R07B-5</strain>
    </source>
</reference>
<name>A0AAD9UCA6_RIDPI</name>
<evidence type="ECO:0000313" key="2">
    <source>
        <dbReference type="Proteomes" id="UP001209878"/>
    </source>
</evidence>
<organism evidence="1 2">
    <name type="scientific">Ridgeia piscesae</name>
    <name type="common">Tubeworm</name>
    <dbReference type="NCBI Taxonomy" id="27915"/>
    <lineage>
        <taxon>Eukaryota</taxon>
        <taxon>Metazoa</taxon>
        <taxon>Spiralia</taxon>
        <taxon>Lophotrochozoa</taxon>
        <taxon>Annelida</taxon>
        <taxon>Polychaeta</taxon>
        <taxon>Sedentaria</taxon>
        <taxon>Canalipalpata</taxon>
        <taxon>Sabellida</taxon>
        <taxon>Siboglinidae</taxon>
        <taxon>Ridgeia</taxon>
    </lineage>
</organism>
<keyword evidence="2" id="KW-1185">Reference proteome</keyword>
<dbReference type="Proteomes" id="UP001209878">
    <property type="component" value="Unassembled WGS sequence"/>
</dbReference>
<protein>
    <submittedName>
        <fullName evidence="1">Uncharacterized protein</fullName>
    </submittedName>
</protein>
<gene>
    <name evidence="1" type="ORF">NP493_277g01001</name>
</gene>